<keyword evidence="1" id="KW-0677">Repeat</keyword>
<dbReference type="PANTHER" id="PTHR43739">
    <property type="entry name" value="XYLOGLUCANASE (EUROFUNG)"/>
    <property type="match status" value="1"/>
</dbReference>
<dbReference type="InterPro" id="IPR015943">
    <property type="entry name" value="WD40/YVTN_repeat-like_dom_sf"/>
</dbReference>
<evidence type="ECO:0000256" key="1">
    <source>
        <dbReference type="ARBA" id="ARBA00022737"/>
    </source>
</evidence>
<feature type="coiled-coil region" evidence="2">
    <location>
        <begin position="947"/>
        <end position="974"/>
    </location>
</feature>
<comment type="caution">
    <text evidence="4">The sequence shown here is derived from an EMBL/GenBank/DDBJ whole genome shotgun (WGS) entry which is preliminary data.</text>
</comment>
<reference evidence="5" key="1">
    <citation type="journal article" date="2019" name="Int. J. Syst. Evol. Microbiol.">
        <title>The Global Catalogue of Microorganisms (GCM) 10K type strain sequencing project: providing services to taxonomists for standard genome sequencing and annotation.</title>
        <authorList>
            <consortium name="The Broad Institute Genomics Platform"/>
            <consortium name="The Broad Institute Genome Sequencing Center for Infectious Disease"/>
            <person name="Wu L."/>
            <person name="Ma J."/>
        </authorList>
    </citation>
    <scope>NUCLEOTIDE SEQUENCE [LARGE SCALE GENOMIC DNA]</scope>
    <source>
        <strain evidence="5">JCM 18325</strain>
    </source>
</reference>
<dbReference type="InterPro" id="IPR052025">
    <property type="entry name" value="Xyloglucanase_GH74"/>
</dbReference>
<dbReference type="InterPro" id="IPR031778">
    <property type="entry name" value="Sortilin_N"/>
</dbReference>
<proteinExistence type="predicted"/>
<evidence type="ECO:0000313" key="4">
    <source>
        <dbReference type="EMBL" id="GAA4816215.1"/>
    </source>
</evidence>
<dbReference type="Proteomes" id="UP001501433">
    <property type="component" value="Unassembled WGS sequence"/>
</dbReference>
<keyword evidence="2" id="KW-0175">Coiled coil</keyword>
<accession>A0ABP9CR68</accession>
<dbReference type="RefSeq" id="WP_345277436.1">
    <property type="nucleotide sequence ID" value="NZ_BAABJW010000004.1"/>
</dbReference>
<feature type="domain" description="Sortilin N-terminal" evidence="3">
    <location>
        <begin position="124"/>
        <end position="249"/>
    </location>
</feature>
<evidence type="ECO:0000256" key="2">
    <source>
        <dbReference type="SAM" id="Coils"/>
    </source>
</evidence>
<sequence length="1077" mass="120151">MTLSKTIFTILFTCLFFITGNTQEKKTDSTLTGLKFRSIGPAFMSGRIADIAIDPQNQNIWYVAVGSGGVWKTVNSGTTWTPLTDKESFYSTGCLTINPNNSNTIWLGTGENVGGRHVGIGHGIYVSHDAGKTWKNKGLKKSEHISKIIVNPKNPNIVWVAAQGPLWSSGGDRGVYKTEDGGETWKQVISGNEWTGATDLIIDPRDEDVLYAATWQRHRNVAAYLGGGKGSALYKSIDGGNTWEKLSKGLPSGDMGKIGLAISPINPDVVYAAIELERRTGGIYRSEDRGASWTKMSNTVSGGTGPHYYQELIASPYVFDKLYLMNNSTLVSLDGGKTFEVMKKADKHGDDHSLTFRTNDPNYMLIGTDGGIYESFDGSETWKFVNNLPITQFYKLAVDDAEPFYNIYGGTQDNNTQGGPSRTFKTSGIANSDWRVVLGGDGHQPATEPGNPNIIYAQSQEGSLYRIDVTTDETVYIKPQAGIDDPYERNNWDSPILVSNHDPKRIYFGTQRVWRSDNRGDSWTPISKDLTKNQERLSLPIMGKQQSWDGVWDVFAMSTYNTITSLSESPLDENVLYAGTDDGIIQYTKNGGNSWTKILVSNLPNVPSTAFVNDIKADLHNVNTVYVALDNHKFGDFKPYLLKSTNGGASWKSITNGIPENSMVWRIVQDHINPNLLFLATEYGIYISLNQGDNWTKFSEGLPTIAFRDLAIQKRENDLIAASFGRGFYILDDYSPLRNANSETLSKPQLYKPRKALQYNPTSGGTSSQGASYFTAKNPDFGANFTYYLPENFQSLKAQRQKREKVLKKENKDIPFPGWDALDAEKNEDGAAVVLVIRDKDGKFITRLNAPYKKGFNRVSWNLKIPNNTSLNINRISGNPTSSYRSLYAPDGNYSVSMYSNIKGEVTKLAEPQYFEVVRIRENYLKNPMSSELDTYLADLKAFKFEYEKVTNDFDNASKKLNAFEKALAYIEKEPGSIENELKILKAQMLKLNRILDGNASKKEIDEKDILTIESRLSTAQRGLSTIYGPTKMHMENLDIAKQLFNRIKADLDKFSKTDIPKMEEKLLNAGVPPILD</sequence>
<name>A0ABP9CR68_9FLAO</name>
<dbReference type="SUPFAM" id="SSF50939">
    <property type="entry name" value="Sialidases"/>
    <property type="match status" value="2"/>
</dbReference>
<evidence type="ECO:0000313" key="5">
    <source>
        <dbReference type="Proteomes" id="UP001501433"/>
    </source>
</evidence>
<dbReference type="InterPro" id="IPR036278">
    <property type="entry name" value="Sialidase_sf"/>
</dbReference>
<dbReference type="CDD" id="cd15482">
    <property type="entry name" value="Sialidase_non-viral"/>
    <property type="match status" value="1"/>
</dbReference>
<dbReference type="SUPFAM" id="SSF57997">
    <property type="entry name" value="Tropomyosin"/>
    <property type="match status" value="1"/>
</dbReference>
<dbReference type="Pfam" id="PF15902">
    <property type="entry name" value="Sortilin-Vps10"/>
    <property type="match status" value="1"/>
</dbReference>
<dbReference type="PANTHER" id="PTHR43739:SF5">
    <property type="entry name" value="EXO-ALPHA-SIALIDASE"/>
    <property type="match status" value="1"/>
</dbReference>
<gene>
    <name evidence="4" type="ORF">GCM10023330_25630</name>
</gene>
<dbReference type="Gene3D" id="2.130.10.10">
    <property type="entry name" value="YVTN repeat-like/Quinoprotein amine dehydrogenase"/>
    <property type="match status" value="4"/>
</dbReference>
<keyword evidence="5" id="KW-1185">Reference proteome</keyword>
<organism evidence="4 5">
    <name type="scientific">Litoribaculum gwangyangense</name>
    <dbReference type="NCBI Taxonomy" id="1130722"/>
    <lineage>
        <taxon>Bacteria</taxon>
        <taxon>Pseudomonadati</taxon>
        <taxon>Bacteroidota</taxon>
        <taxon>Flavobacteriia</taxon>
        <taxon>Flavobacteriales</taxon>
        <taxon>Flavobacteriaceae</taxon>
        <taxon>Litoribaculum</taxon>
    </lineage>
</organism>
<protein>
    <recommendedName>
        <fullName evidence="3">Sortilin N-terminal domain-containing protein</fullName>
    </recommendedName>
</protein>
<evidence type="ECO:0000259" key="3">
    <source>
        <dbReference type="Pfam" id="PF15902"/>
    </source>
</evidence>
<dbReference type="EMBL" id="BAABJW010000004">
    <property type="protein sequence ID" value="GAA4816215.1"/>
    <property type="molecule type" value="Genomic_DNA"/>
</dbReference>